<dbReference type="STRING" id="574566.I0Z5Q2"/>
<dbReference type="EMBL" id="AGSI01000003">
    <property type="protein sequence ID" value="EIE25971.1"/>
    <property type="molecule type" value="Genomic_DNA"/>
</dbReference>
<keyword evidence="2" id="KW-1185">Reference proteome</keyword>
<dbReference type="GeneID" id="17043975"/>
<protein>
    <submittedName>
        <fullName evidence="1">Uncharacterized protein</fullName>
    </submittedName>
</protein>
<dbReference type="SUPFAM" id="SSF47113">
    <property type="entry name" value="Histone-fold"/>
    <property type="match status" value="1"/>
</dbReference>
<dbReference type="OrthoDB" id="2193432at2759"/>
<gene>
    <name evidence="1" type="ORF">COCSUDRAFT_60971</name>
</gene>
<dbReference type="KEGG" id="csl:COCSUDRAFT_60971"/>
<name>I0Z5Q2_COCSC</name>
<dbReference type="Gene3D" id="1.10.20.10">
    <property type="entry name" value="Histone, subunit A"/>
    <property type="match status" value="1"/>
</dbReference>
<sequence>MQQPVVQNYSQWPPVMSQPGIQPQNFAQPQYQSHMVAGQPLYRAVGPQPAVQPSLPQALPVQQQRPLTDEDRRIIPKRSIERLATAAGGSASSAGSEAEAALLELAEDWITKAIVFGCASARKRGAEQLAPSDVAPYFERTWAAAVRRTIAEASAPKEAPATSAQVPSAQVQLPPAFVTYHCASNYKP</sequence>
<dbReference type="InterPro" id="IPR009072">
    <property type="entry name" value="Histone-fold"/>
</dbReference>
<dbReference type="Proteomes" id="UP000007264">
    <property type="component" value="Unassembled WGS sequence"/>
</dbReference>
<dbReference type="GO" id="GO:0046982">
    <property type="term" value="F:protein heterodimerization activity"/>
    <property type="evidence" value="ECO:0007669"/>
    <property type="project" value="InterPro"/>
</dbReference>
<reference evidence="1 2" key="1">
    <citation type="journal article" date="2012" name="Genome Biol.">
        <title>The genome of the polar eukaryotic microalga coccomyxa subellipsoidea reveals traits of cold adaptation.</title>
        <authorList>
            <person name="Blanc G."/>
            <person name="Agarkova I."/>
            <person name="Grimwood J."/>
            <person name="Kuo A."/>
            <person name="Brueggeman A."/>
            <person name="Dunigan D."/>
            <person name="Gurnon J."/>
            <person name="Ladunga I."/>
            <person name="Lindquist E."/>
            <person name="Lucas S."/>
            <person name="Pangilinan J."/>
            <person name="Proschold T."/>
            <person name="Salamov A."/>
            <person name="Schmutz J."/>
            <person name="Weeks D."/>
            <person name="Yamada T."/>
            <person name="Claverie J.M."/>
            <person name="Grigoriev I."/>
            <person name="Van Etten J."/>
            <person name="Lomsadze A."/>
            <person name="Borodovsky M."/>
        </authorList>
    </citation>
    <scope>NUCLEOTIDE SEQUENCE [LARGE SCALE GENOMIC DNA]</scope>
    <source>
        <strain evidence="1 2">C-169</strain>
    </source>
</reference>
<proteinExistence type="predicted"/>
<dbReference type="AlphaFoldDB" id="I0Z5Q2"/>
<evidence type="ECO:0000313" key="2">
    <source>
        <dbReference type="Proteomes" id="UP000007264"/>
    </source>
</evidence>
<organism evidence="1 2">
    <name type="scientific">Coccomyxa subellipsoidea (strain C-169)</name>
    <name type="common">Green microalga</name>
    <dbReference type="NCBI Taxonomy" id="574566"/>
    <lineage>
        <taxon>Eukaryota</taxon>
        <taxon>Viridiplantae</taxon>
        <taxon>Chlorophyta</taxon>
        <taxon>core chlorophytes</taxon>
        <taxon>Trebouxiophyceae</taxon>
        <taxon>Trebouxiophyceae incertae sedis</taxon>
        <taxon>Coccomyxaceae</taxon>
        <taxon>Coccomyxa</taxon>
        <taxon>Coccomyxa subellipsoidea</taxon>
    </lineage>
</organism>
<evidence type="ECO:0000313" key="1">
    <source>
        <dbReference type="EMBL" id="EIE25971.1"/>
    </source>
</evidence>
<accession>I0Z5Q2</accession>
<comment type="caution">
    <text evidence="1">The sequence shown here is derived from an EMBL/GenBank/DDBJ whole genome shotgun (WGS) entry which is preliminary data.</text>
</comment>
<dbReference type="RefSeq" id="XP_005650515.1">
    <property type="nucleotide sequence ID" value="XM_005650458.1"/>
</dbReference>